<keyword evidence="5" id="KW-0347">Helicase</keyword>
<accession>A0AAV7FDX6</accession>
<dbReference type="GO" id="GO:0003723">
    <property type="term" value="F:RNA binding"/>
    <property type="evidence" value="ECO:0007669"/>
    <property type="project" value="TreeGrafter"/>
</dbReference>
<dbReference type="GO" id="GO:0005524">
    <property type="term" value="F:ATP binding"/>
    <property type="evidence" value="ECO:0007669"/>
    <property type="project" value="UniProtKB-KW"/>
</dbReference>
<dbReference type="InterPro" id="IPR014001">
    <property type="entry name" value="Helicase_ATP-bd"/>
</dbReference>
<dbReference type="InterPro" id="IPR050547">
    <property type="entry name" value="DEAD_box_RNA_helicases"/>
</dbReference>
<dbReference type="SMART" id="SM00487">
    <property type="entry name" value="DEXDc"/>
    <property type="match status" value="1"/>
</dbReference>
<dbReference type="SMART" id="SM00490">
    <property type="entry name" value="HELICc"/>
    <property type="match status" value="1"/>
</dbReference>
<dbReference type="InterPro" id="IPR027417">
    <property type="entry name" value="P-loop_NTPase"/>
</dbReference>
<dbReference type="GO" id="GO:0003724">
    <property type="term" value="F:RNA helicase activity"/>
    <property type="evidence" value="ECO:0007669"/>
    <property type="project" value="UniProtKB-EC"/>
</dbReference>
<dbReference type="InterPro" id="IPR008501">
    <property type="entry name" value="THOC7/Mft1"/>
</dbReference>
<keyword evidence="9" id="KW-0175">Coiled coil</keyword>
<organism evidence="12 13">
    <name type="scientific">Aristolochia fimbriata</name>
    <name type="common">White veined hardy Dutchman's pipe vine</name>
    <dbReference type="NCBI Taxonomy" id="158543"/>
    <lineage>
        <taxon>Eukaryota</taxon>
        <taxon>Viridiplantae</taxon>
        <taxon>Streptophyta</taxon>
        <taxon>Embryophyta</taxon>
        <taxon>Tracheophyta</taxon>
        <taxon>Spermatophyta</taxon>
        <taxon>Magnoliopsida</taxon>
        <taxon>Magnoliidae</taxon>
        <taxon>Piperales</taxon>
        <taxon>Aristolochiaceae</taxon>
        <taxon>Aristolochia</taxon>
    </lineage>
</organism>
<dbReference type="CDD" id="cd18787">
    <property type="entry name" value="SF2_C_DEAD"/>
    <property type="match status" value="1"/>
</dbReference>
<dbReference type="InterPro" id="IPR011545">
    <property type="entry name" value="DEAD/DEAH_box_helicase_dom"/>
</dbReference>
<protein>
    <recommendedName>
        <fullName evidence="2">RNA helicase</fullName>
        <ecNumber evidence="2">3.6.4.13</ecNumber>
    </recommendedName>
</protein>
<evidence type="ECO:0000256" key="6">
    <source>
        <dbReference type="ARBA" id="ARBA00022840"/>
    </source>
</evidence>
<dbReference type="EC" id="3.6.4.13" evidence="2"/>
<dbReference type="Pfam" id="PF00271">
    <property type="entry name" value="Helicase_C"/>
    <property type="match status" value="1"/>
</dbReference>
<dbReference type="GO" id="GO:0006397">
    <property type="term" value="P:mRNA processing"/>
    <property type="evidence" value="ECO:0007669"/>
    <property type="project" value="InterPro"/>
</dbReference>
<dbReference type="Pfam" id="PF00270">
    <property type="entry name" value="DEAD"/>
    <property type="match status" value="1"/>
</dbReference>
<keyword evidence="4" id="KW-0378">Hydrolase</keyword>
<proteinExistence type="predicted"/>
<evidence type="ECO:0000256" key="3">
    <source>
        <dbReference type="ARBA" id="ARBA00022741"/>
    </source>
</evidence>
<sequence length="817" mass="91567">MSKTERAKRGQLSAFSSSSLVAQISARPPEGGASFSSPRSIAFPKDAVARLSRLQIGMLAKGRKVGVRGEEMAAHYAFGPEDDIIIKHRLLTRTTTTRGEPPLKKLQKKFTAFVLEVDKDADNFSDCERLYKAFLQEMATFELPLLKSKAVVDANLREKESFNELQQQIQSQILQSQADIEDLKRQLEDSKIERLHKEECEAIRRLIALQPPRSETQKIISDLEAEIASLEAENVATSRTLELRKKQFSLLLHVVDELQNNIEDEQKSLAEELRLALDEQKINFLEEANGAPVAVPMADDSEQIAKYFNLGLIRPNAGPNIRTPATAGAALPARIRVKSKQSTVRSRKFSVSALQLEMVCFSLTRYHSIARASVSLPENSSNGYAGVVSIATSNWKRFRGLSCFAALANTQEIAPTLRELCGNRVPEHVLKRAEEVGFSKPTDVQRQALPILLAGQDCIIHAQTGSGKTLAYLLLIFSAIDSRKSAVQALIVVPTRELGMQVAKVARMVAAKPVEYDQEQKICTVMTILDGGMLKRHKSWLKAEPPQIVVATISSLCQMLERQIFKLDKLRVLVIDEVDFMFNSSKQVYSLRKVLTSYSTISNRQTVFASASIPQHNRFVHDCIQQKWTKSDVAHVHVNPVEPMPSRLFHKFVVCSRREKLPILLSLLQIDQPKSGIIFVNEQSEKSKKAGNPPMTTSVIEFLKTSYHENAEILLLEEEMNFNARAASLTEVRQGGCILVATDIAGRGVDLPETTHIYNFNLPKTAINYLHRAGRTGRRPFSDEKCSVTTFITPEERFVLRRFENELMFQSEEISLN</sequence>
<dbReference type="InterPro" id="IPR001650">
    <property type="entry name" value="Helicase_C-like"/>
</dbReference>
<dbReference type="CDD" id="cd00268">
    <property type="entry name" value="DEADc"/>
    <property type="match status" value="1"/>
</dbReference>
<dbReference type="Pfam" id="PF05615">
    <property type="entry name" value="THOC7"/>
    <property type="match status" value="1"/>
</dbReference>
<evidence type="ECO:0000256" key="5">
    <source>
        <dbReference type="ARBA" id="ARBA00022806"/>
    </source>
</evidence>
<dbReference type="Proteomes" id="UP000825729">
    <property type="component" value="Unassembled WGS sequence"/>
</dbReference>
<evidence type="ECO:0000256" key="9">
    <source>
        <dbReference type="SAM" id="Coils"/>
    </source>
</evidence>
<evidence type="ECO:0000256" key="2">
    <source>
        <dbReference type="ARBA" id="ARBA00012552"/>
    </source>
</evidence>
<dbReference type="EMBL" id="JAINDJ010000002">
    <property type="protein sequence ID" value="KAG9457952.1"/>
    <property type="molecule type" value="Genomic_DNA"/>
</dbReference>
<dbReference type="SUPFAM" id="SSF52540">
    <property type="entry name" value="P-loop containing nucleoside triphosphate hydrolases"/>
    <property type="match status" value="1"/>
</dbReference>
<dbReference type="PROSITE" id="PS51194">
    <property type="entry name" value="HELICASE_CTER"/>
    <property type="match status" value="1"/>
</dbReference>
<comment type="caution">
    <text evidence="12">The sequence shown here is derived from an EMBL/GenBank/DDBJ whole genome shotgun (WGS) entry which is preliminary data.</text>
</comment>
<evidence type="ECO:0000256" key="7">
    <source>
        <dbReference type="ARBA" id="ARBA00023242"/>
    </source>
</evidence>
<evidence type="ECO:0000256" key="1">
    <source>
        <dbReference type="ARBA" id="ARBA00004123"/>
    </source>
</evidence>
<dbReference type="AlphaFoldDB" id="A0AAV7FDX6"/>
<keyword evidence="13" id="KW-1185">Reference proteome</keyword>
<gene>
    <name evidence="12" type="ORF">H6P81_002460</name>
</gene>
<evidence type="ECO:0000259" key="11">
    <source>
        <dbReference type="PROSITE" id="PS51194"/>
    </source>
</evidence>
<feature type="coiled-coil region" evidence="9">
    <location>
        <begin position="166"/>
        <end position="279"/>
    </location>
</feature>
<evidence type="ECO:0000256" key="4">
    <source>
        <dbReference type="ARBA" id="ARBA00022801"/>
    </source>
</evidence>
<dbReference type="Gene3D" id="3.40.50.300">
    <property type="entry name" value="P-loop containing nucleotide triphosphate hydrolases"/>
    <property type="match status" value="2"/>
</dbReference>
<dbReference type="PANTHER" id="PTHR47963">
    <property type="entry name" value="DEAD-BOX ATP-DEPENDENT RNA HELICASE 47, MITOCHONDRIAL"/>
    <property type="match status" value="1"/>
</dbReference>
<dbReference type="GO" id="GO:0016787">
    <property type="term" value="F:hydrolase activity"/>
    <property type="evidence" value="ECO:0007669"/>
    <property type="project" value="UniProtKB-KW"/>
</dbReference>
<keyword evidence="6" id="KW-0067">ATP-binding</keyword>
<reference evidence="12 13" key="1">
    <citation type="submission" date="2021-07" db="EMBL/GenBank/DDBJ databases">
        <title>The Aristolochia fimbriata genome: insights into angiosperm evolution, floral development and chemical biosynthesis.</title>
        <authorList>
            <person name="Jiao Y."/>
        </authorList>
    </citation>
    <scope>NUCLEOTIDE SEQUENCE [LARGE SCALE GENOMIC DNA]</scope>
    <source>
        <strain evidence="12">IBCAS-2021</strain>
        <tissue evidence="12">Leaf</tissue>
    </source>
</reference>
<evidence type="ECO:0000313" key="12">
    <source>
        <dbReference type="EMBL" id="KAG9457952.1"/>
    </source>
</evidence>
<evidence type="ECO:0000313" key="13">
    <source>
        <dbReference type="Proteomes" id="UP000825729"/>
    </source>
</evidence>
<evidence type="ECO:0000256" key="8">
    <source>
        <dbReference type="ARBA" id="ARBA00047984"/>
    </source>
</evidence>
<comment type="catalytic activity">
    <reaction evidence="8">
        <text>ATP + H2O = ADP + phosphate + H(+)</text>
        <dbReference type="Rhea" id="RHEA:13065"/>
        <dbReference type="ChEBI" id="CHEBI:15377"/>
        <dbReference type="ChEBI" id="CHEBI:15378"/>
        <dbReference type="ChEBI" id="CHEBI:30616"/>
        <dbReference type="ChEBI" id="CHEBI:43474"/>
        <dbReference type="ChEBI" id="CHEBI:456216"/>
        <dbReference type="EC" id="3.6.4.13"/>
    </reaction>
</comment>
<feature type="domain" description="Helicase C-terminal" evidence="11">
    <location>
        <begin position="660"/>
        <end position="817"/>
    </location>
</feature>
<dbReference type="PROSITE" id="PS51192">
    <property type="entry name" value="HELICASE_ATP_BIND_1"/>
    <property type="match status" value="1"/>
</dbReference>
<comment type="subcellular location">
    <subcellularLocation>
        <location evidence="1">Nucleus</location>
    </subcellularLocation>
</comment>
<dbReference type="PANTHER" id="PTHR47963:SF10">
    <property type="entry name" value="ATP-DEPENDENT RNA HELICASE DDX6_DHH1"/>
    <property type="match status" value="1"/>
</dbReference>
<dbReference type="InterPro" id="IPR044742">
    <property type="entry name" value="DEAD/DEAH_RhlB"/>
</dbReference>
<evidence type="ECO:0000259" key="10">
    <source>
        <dbReference type="PROSITE" id="PS51192"/>
    </source>
</evidence>
<feature type="domain" description="Helicase ATP-binding" evidence="10">
    <location>
        <begin position="449"/>
        <end position="631"/>
    </location>
</feature>
<keyword evidence="7" id="KW-0539">Nucleus</keyword>
<keyword evidence="3" id="KW-0547">Nucleotide-binding</keyword>
<dbReference type="GO" id="GO:0000445">
    <property type="term" value="C:THO complex part of transcription export complex"/>
    <property type="evidence" value="ECO:0007669"/>
    <property type="project" value="InterPro"/>
</dbReference>
<name>A0AAV7FDX6_ARIFI</name>